<evidence type="ECO:0000313" key="1">
    <source>
        <dbReference type="EMBL" id="ATA90279.1"/>
    </source>
</evidence>
<dbReference type="Proteomes" id="UP000217348">
    <property type="component" value="Chromosome"/>
</dbReference>
<organism evidence="1 2">
    <name type="scientific">Capnocytophaga stomatis</name>
    <dbReference type="NCBI Taxonomy" id="1848904"/>
    <lineage>
        <taxon>Bacteria</taxon>
        <taxon>Pseudomonadati</taxon>
        <taxon>Bacteroidota</taxon>
        <taxon>Flavobacteriia</taxon>
        <taxon>Flavobacteriales</taxon>
        <taxon>Flavobacteriaceae</taxon>
        <taxon>Capnocytophaga</taxon>
    </lineage>
</organism>
<reference evidence="2" key="1">
    <citation type="submission" date="2017-06" db="EMBL/GenBank/DDBJ databases">
        <title>Capnocytophaga spp. assemblies.</title>
        <authorList>
            <person name="Gulvik C.A."/>
        </authorList>
    </citation>
    <scope>NUCLEOTIDE SEQUENCE [LARGE SCALE GENOMIC DNA]</scope>
    <source>
        <strain evidence="2">H2177</strain>
    </source>
</reference>
<gene>
    <name evidence="1" type="ORF">CGC58_11395</name>
</gene>
<dbReference type="EMBL" id="CP022387">
    <property type="protein sequence ID" value="ATA90279.1"/>
    <property type="molecule type" value="Genomic_DNA"/>
</dbReference>
<sequence>MQTIQPQKKFSREDCRQSNIKKSFSDKIADNPISKKVFQTRLQTIQYQKKFFRQDCRQSNIKKSFSGKVANNPTSKNFFENKINIKLIVHF</sequence>
<evidence type="ECO:0000313" key="2">
    <source>
        <dbReference type="Proteomes" id="UP000217348"/>
    </source>
</evidence>
<accession>A0A250FYN5</accession>
<proteinExistence type="predicted"/>
<name>A0A250FYN5_9FLAO</name>
<dbReference type="KEGG" id="csto:CGC58_11395"/>
<protein>
    <submittedName>
        <fullName evidence="1">Uncharacterized protein</fullName>
    </submittedName>
</protein>
<dbReference type="AlphaFoldDB" id="A0A250FYN5"/>